<proteinExistence type="predicted"/>
<accession>A0A061FIV3</accession>
<gene>
    <name evidence="2" type="ORF">TCM_033815</name>
</gene>
<feature type="region of interest" description="Disordered" evidence="1">
    <location>
        <begin position="1"/>
        <end position="28"/>
    </location>
</feature>
<sequence>MQLPSNHLPCWVDPGRQSTSPHSRNEERQHLKLCNTNIPFYILGTPLPQGTEAEQLSYSLVPEAEAVGITRYMFSLKME</sequence>
<keyword evidence="3" id="KW-1185">Reference proteome</keyword>
<name>A0A061FIV3_THECC</name>
<dbReference type="InParanoid" id="A0A061FIV3"/>
<dbReference type="AlphaFoldDB" id="A0A061FIV3"/>
<dbReference type="Proteomes" id="UP000026915">
    <property type="component" value="Chromosome 8"/>
</dbReference>
<evidence type="ECO:0000256" key="1">
    <source>
        <dbReference type="SAM" id="MobiDB-lite"/>
    </source>
</evidence>
<dbReference type="EMBL" id="CM001886">
    <property type="protein sequence ID" value="EOY14424.1"/>
    <property type="molecule type" value="Genomic_DNA"/>
</dbReference>
<dbReference type="HOGENOM" id="CLU_2610871_0_0_1"/>
<dbReference type="Gramene" id="EOY14424">
    <property type="protein sequence ID" value="EOY14424"/>
    <property type="gene ID" value="TCM_033815"/>
</dbReference>
<organism evidence="2 3">
    <name type="scientific">Theobroma cacao</name>
    <name type="common">Cacao</name>
    <name type="synonym">Cocoa</name>
    <dbReference type="NCBI Taxonomy" id="3641"/>
    <lineage>
        <taxon>Eukaryota</taxon>
        <taxon>Viridiplantae</taxon>
        <taxon>Streptophyta</taxon>
        <taxon>Embryophyta</taxon>
        <taxon>Tracheophyta</taxon>
        <taxon>Spermatophyta</taxon>
        <taxon>Magnoliopsida</taxon>
        <taxon>eudicotyledons</taxon>
        <taxon>Gunneridae</taxon>
        <taxon>Pentapetalae</taxon>
        <taxon>rosids</taxon>
        <taxon>malvids</taxon>
        <taxon>Malvales</taxon>
        <taxon>Malvaceae</taxon>
        <taxon>Byttnerioideae</taxon>
        <taxon>Theobroma</taxon>
    </lineage>
</organism>
<evidence type="ECO:0000313" key="2">
    <source>
        <dbReference type="EMBL" id="EOY14424.1"/>
    </source>
</evidence>
<protein>
    <submittedName>
        <fullName evidence="2">Uncharacterized protein</fullName>
    </submittedName>
</protein>
<reference evidence="2 3" key="1">
    <citation type="journal article" date="2013" name="Genome Biol.">
        <title>The genome sequence of the most widely cultivated cacao type and its use to identify candidate genes regulating pod color.</title>
        <authorList>
            <person name="Motamayor J.C."/>
            <person name="Mockaitis K."/>
            <person name="Schmutz J."/>
            <person name="Haiminen N."/>
            <person name="Iii D.L."/>
            <person name="Cornejo O."/>
            <person name="Findley S.D."/>
            <person name="Zheng P."/>
            <person name="Utro F."/>
            <person name="Royaert S."/>
            <person name="Saski C."/>
            <person name="Jenkins J."/>
            <person name="Podicheti R."/>
            <person name="Zhao M."/>
            <person name="Scheffler B.E."/>
            <person name="Stack J.C."/>
            <person name="Feltus F.A."/>
            <person name="Mustiga G.M."/>
            <person name="Amores F."/>
            <person name="Phillips W."/>
            <person name="Marelli J.P."/>
            <person name="May G.D."/>
            <person name="Shapiro H."/>
            <person name="Ma J."/>
            <person name="Bustamante C.D."/>
            <person name="Schnell R.J."/>
            <person name="Main D."/>
            <person name="Gilbert D."/>
            <person name="Parida L."/>
            <person name="Kuhn D.N."/>
        </authorList>
    </citation>
    <scope>NUCLEOTIDE SEQUENCE [LARGE SCALE GENOMIC DNA]</scope>
    <source>
        <strain evidence="3">cv. Matina 1-6</strain>
    </source>
</reference>
<evidence type="ECO:0000313" key="3">
    <source>
        <dbReference type="Proteomes" id="UP000026915"/>
    </source>
</evidence>